<feature type="domain" description="MYND-type" evidence="15">
    <location>
        <begin position="409"/>
        <end position="445"/>
    </location>
</feature>
<accession>F2TWM5</accession>
<evidence type="ECO:0000256" key="9">
    <source>
        <dbReference type="ARBA" id="ARBA00022833"/>
    </source>
</evidence>
<dbReference type="PANTHER" id="PTHR13244:SF7">
    <property type="entry name" value="ZINC FINGER MYND DOMAIN-CONTAINING PROTEIN 10"/>
    <property type="match status" value="1"/>
</dbReference>
<dbReference type="Proteomes" id="UP000007799">
    <property type="component" value="Unassembled WGS sequence"/>
</dbReference>
<evidence type="ECO:0000256" key="10">
    <source>
        <dbReference type="ARBA" id="ARBA00023136"/>
    </source>
</evidence>
<comment type="function">
    <text evidence="13">Plays a role in axonemal structure organization and motility. Involved in axonemal pre-assembly of inner and outer dynein arms (IDA and ODA, respectively) for proper axoneme building for cilia motility. May act by indirectly regulating transcription of dynein proteins.</text>
</comment>
<dbReference type="FunCoup" id="F2TWM5">
    <property type="interactions" value="22"/>
</dbReference>
<evidence type="ECO:0000256" key="12">
    <source>
        <dbReference type="ARBA" id="ARBA00024190"/>
    </source>
</evidence>
<dbReference type="KEGG" id="sre:PTSG_11593"/>
<dbReference type="EMBL" id="GL832955">
    <property type="protein sequence ID" value="EGD72471.1"/>
    <property type="molecule type" value="Genomic_DNA"/>
</dbReference>
<dbReference type="RefSeq" id="XP_004999040.1">
    <property type="nucleotide sequence ID" value="XM_004998983.1"/>
</dbReference>
<name>F2TWM5_SALR5</name>
<dbReference type="GO" id="GO:0008270">
    <property type="term" value="F:zinc ion binding"/>
    <property type="evidence" value="ECO:0007669"/>
    <property type="project" value="UniProtKB-KW"/>
</dbReference>
<evidence type="ECO:0000259" key="15">
    <source>
        <dbReference type="PROSITE" id="PS50865"/>
    </source>
</evidence>
<dbReference type="InterPro" id="IPR002893">
    <property type="entry name" value="Znf_MYND"/>
</dbReference>
<dbReference type="GO" id="GO:0120293">
    <property type="term" value="C:dynein axonemal particle"/>
    <property type="evidence" value="ECO:0007669"/>
    <property type="project" value="UniProtKB-SubCell"/>
</dbReference>
<dbReference type="FunFam" id="6.10.140.2220:FF:000009">
    <property type="entry name" value="Zinc finger MYND domain-containing protein 10"/>
    <property type="match status" value="1"/>
</dbReference>
<dbReference type="GO" id="GO:0005813">
    <property type="term" value="C:centrosome"/>
    <property type="evidence" value="ECO:0007669"/>
    <property type="project" value="UniProtKB-SubCell"/>
</dbReference>
<comment type="similarity">
    <text evidence="3">Belongs to the ZMYND10 family.</text>
</comment>
<evidence type="ECO:0000256" key="13">
    <source>
        <dbReference type="ARBA" id="ARBA00045527"/>
    </source>
</evidence>
<dbReference type="GO" id="GO:0016324">
    <property type="term" value="C:apical plasma membrane"/>
    <property type="evidence" value="ECO:0007669"/>
    <property type="project" value="UniProtKB-SubCell"/>
</dbReference>
<keyword evidence="6" id="KW-0963">Cytoplasm</keyword>
<keyword evidence="8 14" id="KW-0863">Zinc-finger</keyword>
<dbReference type="OrthoDB" id="432970at2759"/>
<keyword evidence="11" id="KW-0206">Cytoskeleton</keyword>
<keyword evidence="17" id="KW-1185">Reference proteome</keyword>
<comment type="subcellular location">
    <subcellularLocation>
        <location evidence="1">Apical cell membrane</location>
    </subcellularLocation>
    <subcellularLocation>
        <location evidence="2">Cytoplasm</location>
        <location evidence="2">Cytoskeleton</location>
        <location evidence="2">Microtubule organizing center</location>
        <location evidence="2">Centrosome</location>
    </subcellularLocation>
    <subcellularLocation>
        <location evidence="12">Dynein axonemal particle</location>
    </subcellularLocation>
</comment>
<dbReference type="Pfam" id="PF01753">
    <property type="entry name" value="zf-MYND"/>
    <property type="match status" value="1"/>
</dbReference>
<evidence type="ECO:0000256" key="11">
    <source>
        <dbReference type="ARBA" id="ARBA00023212"/>
    </source>
</evidence>
<evidence type="ECO:0000313" key="17">
    <source>
        <dbReference type="Proteomes" id="UP000007799"/>
    </source>
</evidence>
<dbReference type="PROSITE" id="PS01360">
    <property type="entry name" value="ZF_MYND_1"/>
    <property type="match status" value="1"/>
</dbReference>
<evidence type="ECO:0000256" key="5">
    <source>
        <dbReference type="ARBA" id="ARBA00022475"/>
    </source>
</evidence>
<evidence type="ECO:0000256" key="2">
    <source>
        <dbReference type="ARBA" id="ARBA00004300"/>
    </source>
</evidence>
<dbReference type="InParanoid" id="F2TWM5"/>
<evidence type="ECO:0000256" key="6">
    <source>
        <dbReference type="ARBA" id="ARBA00022490"/>
    </source>
</evidence>
<dbReference type="SUPFAM" id="SSF144232">
    <property type="entry name" value="HIT/MYND zinc finger-like"/>
    <property type="match status" value="1"/>
</dbReference>
<dbReference type="AlphaFoldDB" id="F2TWM5"/>
<evidence type="ECO:0000256" key="7">
    <source>
        <dbReference type="ARBA" id="ARBA00022723"/>
    </source>
</evidence>
<evidence type="ECO:0000256" key="8">
    <source>
        <dbReference type="ARBA" id="ARBA00022771"/>
    </source>
</evidence>
<keyword evidence="10" id="KW-0472">Membrane</keyword>
<keyword evidence="9" id="KW-0862">Zinc</keyword>
<evidence type="ECO:0000313" key="16">
    <source>
        <dbReference type="EMBL" id="EGD72471.1"/>
    </source>
</evidence>
<dbReference type="InterPro" id="IPR052298">
    <property type="entry name" value="ZMYND10"/>
</dbReference>
<gene>
    <name evidence="16" type="ORF">PTSG_11593</name>
</gene>
<sequence length="457" mass="52648">MSSGHDVGREMASVLTAPEAEMYVEALKVIPIKKIGQPAWLRQHEMLEKLNMQAHVNAMLNQDDFIKEAFISFDKANVLIYELVVMEVWREKVKPLLEDMGYAKSSTMTPYIVQYHEATVVNLLEALTYSRDFVEAAADNIVDVIDYCNRALQYLNSRTEEEIEEERRLENLPAKDFADMSSPEQLRYQTRDLRFQIAVRAVSILRYITDHITCLPLSATTRILNTHDMPCALVELAVHPPWVREVDGRVEKLQENQKWEPIAPSERLQLSKYEAQVWLALYNLLMEPECRRKYQFNTYNKNQILRLRAFLNDVILDQIPPLTELRRSLEELSIMQPPAAEANVVIEQMPELREHVLGTGKGGWRPVAEHQMKKVFNDNEDTMRRQAQALAATYNVDTLDALFPEAPKCAVCGEPATKRCSKCKNEWYCRRQCQVEHWPKHKKLCATIASGAKTPAS</sequence>
<evidence type="ECO:0000256" key="3">
    <source>
        <dbReference type="ARBA" id="ARBA00005373"/>
    </source>
</evidence>
<dbReference type="PROSITE" id="PS50865">
    <property type="entry name" value="ZF_MYND_2"/>
    <property type="match status" value="1"/>
</dbReference>
<organism evidence="17">
    <name type="scientific">Salpingoeca rosetta (strain ATCC 50818 / BSB-021)</name>
    <dbReference type="NCBI Taxonomy" id="946362"/>
    <lineage>
        <taxon>Eukaryota</taxon>
        <taxon>Choanoflagellata</taxon>
        <taxon>Craspedida</taxon>
        <taxon>Salpingoecidae</taxon>
        <taxon>Salpingoeca</taxon>
    </lineage>
</organism>
<protein>
    <recommendedName>
        <fullName evidence="4">Zinc finger MYND domain-containing protein 10</fullName>
    </recommendedName>
</protein>
<dbReference type="Gene3D" id="6.10.140.2220">
    <property type="match status" value="1"/>
</dbReference>
<dbReference type="OMA" id="LIHEAYC"/>
<keyword evidence="7" id="KW-0479">Metal-binding</keyword>
<reference evidence="16" key="1">
    <citation type="submission" date="2009-08" db="EMBL/GenBank/DDBJ databases">
        <title>Annotation of Salpingoeca rosetta.</title>
        <authorList>
            <consortium name="The Broad Institute Genome Sequencing Platform"/>
            <person name="Russ C."/>
            <person name="Cuomo C."/>
            <person name="Burger G."/>
            <person name="Gray M.W."/>
            <person name="Holland P.W.H."/>
            <person name="King N."/>
            <person name="Lang F.B.F."/>
            <person name="Roger A.J."/>
            <person name="Ruiz-Trillo I."/>
            <person name="Young S.K."/>
            <person name="Zeng Q."/>
            <person name="Gargeya S."/>
            <person name="Alvarado L."/>
            <person name="Berlin A."/>
            <person name="Chapman S.B."/>
            <person name="Chen Z."/>
            <person name="Freedman E."/>
            <person name="Gellesch M."/>
            <person name="Goldberg J."/>
            <person name="Griggs A."/>
            <person name="Gujja S."/>
            <person name="Heilman E."/>
            <person name="Heiman D."/>
            <person name="Howarth C."/>
            <person name="Mehta T."/>
            <person name="Neiman D."/>
            <person name="Pearson M."/>
            <person name="Roberts A."/>
            <person name="Saif S."/>
            <person name="Shea T."/>
            <person name="Shenoy N."/>
            <person name="Sisk P."/>
            <person name="Stolte C."/>
            <person name="Sykes S."/>
            <person name="White J."/>
            <person name="Yandava C."/>
            <person name="Haas B."/>
            <person name="Nusbaum C."/>
            <person name="Birren B."/>
        </authorList>
    </citation>
    <scope>NUCLEOTIDE SEQUENCE [LARGE SCALE GENOMIC DNA]</scope>
    <source>
        <strain evidence="16">ATCC 50818</strain>
    </source>
</reference>
<dbReference type="STRING" id="946362.F2TWM5"/>
<evidence type="ECO:0000256" key="1">
    <source>
        <dbReference type="ARBA" id="ARBA00004221"/>
    </source>
</evidence>
<evidence type="ECO:0000256" key="14">
    <source>
        <dbReference type="PROSITE-ProRule" id="PRU00134"/>
    </source>
</evidence>
<dbReference type="GeneID" id="16067404"/>
<dbReference type="eggNOG" id="ENOG502QS3F">
    <property type="taxonomic scope" value="Eukaryota"/>
</dbReference>
<keyword evidence="5" id="KW-1003">Cell membrane</keyword>
<proteinExistence type="inferred from homology"/>
<evidence type="ECO:0000256" key="4">
    <source>
        <dbReference type="ARBA" id="ARBA00016317"/>
    </source>
</evidence>
<dbReference type="PANTHER" id="PTHR13244">
    <property type="entry name" value="ZINC FINGER MYND DOMAIN CONTAINING PROTEIN 10"/>
    <property type="match status" value="1"/>
</dbReference>